<keyword evidence="2" id="KW-1185">Reference proteome</keyword>
<evidence type="ECO:0000313" key="1">
    <source>
        <dbReference type="EMBL" id="KAJ8124121.1"/>
    </source>
</evidence>
<dbReference type="Proteomes" id="UP001153332">
    <property type="component" value="Unassembled WGS sequence"/>
</dbReference>
<dbReference type="EMBL" id="JAPUUL010003214">
    <property type="protein sequence ID" value="KAJ8124121.1"/>
    <property type="molecule type" value="Genomic_DNA"/>
</dbReference>
<protein>
    <submittedName>
        <fullName evidence="1">Uncharacterized protein</fullName>
    </submittedName>
</protein>
<evidence type="ECO:0000313" key="2">
    <source>
        <dbReference type="Proteomes" id="UP001153332"/>
    </source>
</evidence>
<comment type="caution">
    <text evidence="1">The sequence shown here is derived from an EMBL/GenBank/DDBJ whole genome shotgun (WGS) entry which is preliminary data.</text>
</comment>
<accession>A0ACC2J9L2</accession>
<reference evidence="1" key="1">
    <citation type="submission" date="2022-12" db="EMBL/GenBank/DDBJ databases">
        <title>Genome Sequence of Lasiodiplodia mahajangana.</title>
        <authorList>
            <person name="Buettner E."/>
        </authorList>
    </citation>
    <scope>NUCLEOTIDE SEQUENCE</scope>
    <source>
        <strain evidence="1">VT137</strain>
    </source>
</reference>
<organism evidence="1 2">
    <name type="scientific">Lasiodiplodia mahajangana</name>
    <dbReference type="NCBI Taxonomy" id="1108764"/>
    <lineage>
        <taxon>Eukaryota</taxon>
        <taxon>Fungi</taxon>
        <taxon>Dikarya</taxon>
        <taxon>Ascomycota</taxon>
        <taxon>Pezizomycotina</taxon>
        <taxon>Dothideomycetes</taxon>
        <taxon>Dothideomycetes incertae sedis</taxon>
        <taxon>Botryosphaeriales</taxon>
        <taxon>Botryosphaeriaceae</taxon>
        <taxon>Lasiodiplodia</taxon>
    </lineage>
</organism>
<gene>
    <name evidence="1" type="ORF">O1611_g9434</name>
</gene>
<proteinExistence type="predicted"/>
<name>A0ACC2J9L2_9PEZI</name>
<sequence length="609" mass="67546">MCLRKVPQYISELDAWERLAAEESGTVSTLDDIDTSAQIYNELESLGTNVGWRHLRTVVRADGLNAVRKGIEEGLFGDEFSQLIIDLCVQLGAASEAEDLVAAFVDRPYPPPLSTGSNFTDAATLLPLVVLNYFARKTQRTPFLFREYTTLLSNGNLPAGWLVTSEFEQLWSLAIQGLASARPSYDAINFATQCLSMLSSRKYILTSQADTIQLDQDMAKATQRRLMSALSMLASMRLLGEIELKEPWLSESDIRRIAIIGDKLRYVVKACINGLEGHTRGRGLQKLEVFYLALFFSSRQSQGRRIVNHVRESIEKLFLPVANSHSTKYIHKRNHYDSVVWLVASIARACGRGTSVASHQCLGGIIKQLESAEIGQDVLEKLKAAAAFLIAQQTNNVKDLIYAESLHPHDQPSSNATNHQRSSSTLFTGYRWEETIGEWVTVSPVMKRRASTVRRQTRPSPPVEGMESIVTRSRSSTSLISETVPDVEADRSTGPGRDMSNGDHGIDECVLAMGNGQSMMRKRPRRLRSAETLTTTLATKVRVSQQNHAISASSKSTESLIDPEKENRVRLLAKKPRRSSGRIVLGARSQSRDSTGQPDGVFSDDELCI</sequence>